<accession>A0A5N5H350</accession>
<dbReference type="AlphaFoldDB" id="A0A5N5H350"/>
<sequence>MLAKVGWRLICNPDSILARVLQAKYYPSSSFMDAPEMPTLVADLVDMGVVMCKYGKEGGACDLMRWVVVSLWRIWKCCHSLVFEKVAVEPLLAIQLLKQQWEELVICDEAQVQQSPRGQQVRRKGSHGWIKPPFGTLKINCDGAWCSQMGIGGVRWVARDFVDIFNGVGGWLRWLVWREALPLYNWRLTPRFLLILFMAVYSRRQFWMVSCGI</sequence>
<protein>
    <submittedName>
        <fullName evidence="1">Uncharacterized protein</fullName>
    </submittedName>
</protein>
<evidence type="ECO:0000313" key="1">
    <source>
        <dbReference type="EMBL" id="KAB2617524.1"/>
    </source>
</evidence>
<gene>
    <name evidence="1" type="ORF">D8674_013393</name>
</gene>
<reference evidence="1 2" key="3">
    <citation type="submission" date="2019-11" db="EMBL/GenBank/DDBJ databases">
        <title>A de novo genome assembly of a pear dwarfing rootstock.</title>
        <authorList>
            <person name="Wang F."/>
            <person name="Wang J."/>
            <person name="Li S."/>
            <person name="Zhang Y."/>
            <person name="Fang M."/>
            <person name="Ma L."/>
            <person name="Zhao Y."/>
            <person name="Jiang S."/>
        </authorList>
    </citation>
    <scope>NUCLEOTIDE SEQUENCE [LARGE SCALE GENOMIC DNA]</scope>
    <source>
        <strain evidence="1">S2</strain>
        <tissue evidence="1">Leaf</tissue>
    </source>
</reference>
<comment type="caution">
    <text evidence="1">The sequence shown here is derived from an EMBL/GenBank/DDBJ whole genome shotgun (WGS) entry which is preliminary data.</text>
</comment>
<keyword evidence="2" id="KW-1185">Reference proteome</keyword>
<dbReference type="EMBL" id="SMOL01000401">
    <property type="protein sequence ID" value="KAB2617524.1"/>
    <property type="molecule type" value="Genomic_DNA"/>
</dbReference>
<dbReference type="OrthoDB" id="1749524at2759"/>
<reference evidence="1 2" key="1">
    <citation type="submission" date="2019-09" db="EMBL/GenBank/DDBJ databases">
        <authorList>
            <person name="Ou C."/>
        </authorList>
    </citation>
    <scope>NUCLEOTIDE SEQUENCE [LARGE SCALE GENOMIC DNA]</scope>
    <source>
        <strain evidence="1">S2</strain>
        <tissue evidence="1">Leaf</tissue>
    </source>
</reference>
<proteinExistence type="predicted"/>
<name>A0A5N5H350_9ROSA</name>
<reference evidence="2" key="2">
    <citation type="submission" date="2019-10" db="EMBL/GenBank/DDBJ databases">
        <title>A de novo genome assembly of a pear dwarfing rootstock.</title>
        <authorList>
            <person name="Wang F."/>
            <person name="Wang J."/>
            <person name="Li S."/>
            <person name="Zhang Y."/>
            <person name="Fang M."/>
            <person name="Ma L."/>
            <person name="Zhao Y."/>
            <person name="Jiang S."/>
        </authorList>
    </citation>
    <scope>NUCLEOTIDE SEQUENCE [LARGE SCALE GENOMIC DNA]</scope>
</reference>
<evidence type="ECO:0000313" key="2">
    <source>
        <dbReference type="Proteomes" id="UP000327157"/>
    </source>
</evidence>
<dbReference type="Proteomes" id="UP000327157">
    <property type="component" value="Chromosome 15"/>
</dbReference>
<organism evidence="1 2">
    <name type="scientific">Pyrus ussuriensis x Pyrus communis</name>
    <dbReference type="NCBI Taxonomy" id="2448454"/>
    <lineage>
        <taxon>Eukaryota</taxon>
        <taxon>Viridiplantae</taxon>
        <taxon>Streptophyta</taxon>
        <taxon>Embryophyta</taxon>
        <taxon>Tracheophyta</taxon>
        <taxon>Spermatophyta</taxon>
        <taxon>Magnoliopsida</taxon>
        <taxon>eudicotyledons</taxon>
        <taxon>Gunneridae</taxon>
        <taxon>Pentapetalae</taxon>
        <taxon>rosids</taxon>
        <taxon>fabids</taxon>
        <taxon>Rosales</taxon>
        <taxon>Rosaceae</taxon>
        <taxon>Amygdaloideae</taxon>
        <taxon>Maleae</taxon>
        <taxon>Pyrus</taxon>
    </lineage>
</organism>